<gene>
    <name evidence="1" type="ORF">JHL16_33240</name>
</gene>
<accession>A0ACC5RFA8</accession>
<proteinExistence type="predicted"/>
<reference evidence="1" key="1">
    <citation type="submission" date="2021-01" db="EMBL/GenBank/DDBJ databases">
        <authorList>
            <person name="Sun Q."/>
        </authorList>
    </citation>
    <scope>NUCLEOTIDE SEQUENCE</scope>
    <source>
        <strain evidence="1">YIM B02566</strain>
    </source>
</reference>
<dbReference type="EMBL" id="JAENHL010000008">
    <property type="protein sequence ID" value="MBK1871279.1"/>
    <property type="molecule type" value="Genomic_DNA"/>
</dbReference>
<comment type="caution">
    <text evidence="1">The sequence shown here is derived from an EMBL/GenBank/DDBJ whole genome shotgun (WGS) entry which is preliminary data.</text>
</comment>
<organism evidence="1 2">
    <name type="scientific">Taklimakanibacter albus</name>
    <dbReference type="NCBI Taxonomy" id="2800327"/>
    <lineage>
        <taxon>Bacteria</taxon>
        <taxon>Pseudomonadati</taxon>
        <taxon>Pseudomonadota</taxon>
        <taxon>Alphaproteobacteria</taxon>
        <taxon>Hyphomicrobiales</taxon>
        <taxon>Aestuariivirgaceae</taxon>
        <taxon>Taklimakanibacter</taxon>
    </lineage>
</organism>
<evidence type="ECO:0000313" key="1">
    <source>
        <dbReference type="EMBL" id="MBK1871279.1"/>
    </source>
</evidence>
<sequence length="530" mass="58312">MTLSKGRSLSRRSFNTLALGGAAASTLATPFIRRAYADTRKTLIFGSGEPVTASFDPTSHTSLAQINLEGFIFGQLFRTPMRPEKPDEIVWELATGQKIIDPYTIEYSLRDGVKFHDGAAFSAEDVKASLEYASQATRPAAWYPGPVEVQVVDRLTARVSTKAGGYPASALYFLMGFLPIMSKADVADPKRLQAHPNGTGPFQFVKQDGNSTVLKAYDGFQNGRPLLDELRFSYIGDATTRVLGLLGGEIDIIERLEPEQYETLVSDNRVKTQRTISTENKYLHFRCNKPPFDNPLMRRAVAHAIDREQIMGVMGVAGHASSNYISPLKFGYVDLPDYPSYDPAKCQELLNQAGYPKGQGLPEIEYLTGTGFYPKTKEYGEVITAMLQEQGIPVKLTVLEVAAWVEKIYQAKEGVPHDNMVDVGWSTGSPEPDLVLRSMFHGSAGPQGGLVNGIRDKEIDAALDLERGTADPEERKKIIQTVTTPKIMEKLPSFSLFTSVNLHAMRASLDGAYFYPNGPLDVTKAQYSAT</sequence>
<protein>
    <submittedName>
        <fullName evidence="1">ABC transporter substrate-binding protein</fullName>
    </submittedName>
</protein>
<dbReference type="Proteomes" id="UP000616151">
    <property type="component" value="Unassembled WGS sequence"/>
</dbReference>
<keyword evidence="2" id="KW-1185">Reference proteome</keyword>
<name>A0ACC5RFA8_9HYPH</name>
<evidence type="ECO:0000313" key="2">
    <source>
        <dbReference type="Proteomes" id="UP000616151"/>
    </source>
</evidence>